<dbReference type="EMBL" id="JAAKDE010000005">
    <property type="protein sequence ID" value="MBA2132599.1"/>
    <property type="molecule type" value="Genomic_DNA"/>
</dbReference>
<evidence type="ECO:0000313" key="2">
    <source>
        <dbReference type="Proteomes" id="UP000657177"/>
    </source>
</evidence>
<dbReference type="NCBIfam" id="TIGR01509">
    <property type="entry name" value="HAD-SF-IA-v3"/>
    <property type="match status" value="1"/>
</dbReference>
<dbReference type="InterPro" id="IPR023214">
    <property type="entry name" value="HAD_sf"/>
</dbReference>
<evidence type="ECO:0000313" key="1">
    <source>
        <dbReference type="EMBL" id="MBA2132599.1"/>
    </source>
</evidence>
<dbReference type="InterPro" id="IPR023198">
    <property type="entry name" value="PGP-like_dom2"/>
</dbReference>
<dbReference type="NCBIfam" id="TIGR01549">
    <property type="entry name" value="HAD-SF-IA-v1"/>
    <property type="match status" value="1"/>
</dbReference>
<dbReference type="Gene3D" id="3.40.50.1000">
    <property type="entry name" value="HAD superfamily/HAD-like"/>
    <property type="match status" value="1"/>
</dbReference>
<dbReference type="Proteomes" id="UP000657177">
    <property type="component" value="Unassembled WGS sequence"/>
</dbReference>
<dbReference type="GO" id="GO:0016787">
    <property type="term" value="F:hydrolase activity"/>
    <property type="evidence" value="ECO:0007669"/>
    <property type="project" value="UniProtKB-KW"/>
</dbReference>
<accession>A0A8J6I1H1</accession>
<protein>
    <submittedName>
        <fullName evidence="1">HAD-IA family hydrolase</fullName>
    </submittedName>
</protein>
<dbReference type="Gene3D" id="1.10.150.240">
    <property type="entry name" value="Putative phosphatase, domain 2"/>
    <property type="match status" value="1"/>
</dbReference>
<comment type="caution">
    <text evidence="1">The sequence shown here is derived from an EMBL/GenBank/DDBJ whole genome shotgun (WGS) entry which is preliminary data.</text>
</comment>
<dbReference type="PANTHER" id="PTHR18901">
    <property type="entry name" value="2-DEOXYGLUCOSE-6-PHOSPHATE PHOSPHATASE 2"/>
    <property type="match status" value="1"/>
</dbReference>
<sequence length="211" mass="23443">MDGVIIDSEPIHVKLEKEIIEEAGGDYAKLKPEDFMGTTDVQMWSTIKEQFGLKLSVEELINICRERFIQTIPQIPLVDNVLDFMAALRNNGYKLGLASSNNERAVETVRNQFGLDQYIEVFVNGEAVSKGKPDPEIFLTAAKLLGLQPEDCLVIEDSRNGVLAAKAAGMRCIGFQNKNSGRQDLSKADLIVTSFKNLTIEDIKNLLNEPL</sequence>
<name>A0A8J6I1H1_9FIRM</name>
<proteinExistence type="predicted"/>
<dbReference type="AlphaFoldDB" id="A0A8J6I1H1"/>
<keyword evidence="1" id="KW-0378">Hydrolase</keyword>
<dbReference type="SUPFAM" id="SSF56784">
    <property type="entry name" value="HAD-like"/>
    <property type="match status" value="1"/>
</dbReference>
<dbReference type="InterPro" id="IPR006439">
    <property type="entry name" value="HAD-SF_hydro_IA"/>
</dbReference>
<dbReference type="PANTHER" id="PTHR18901:SF38">
    <property type="entry name" value="PSEUDOURIDINE-5'-PHOSPHATASE"/>
    <property type="match status" value="1"/>
</dbReference>
<organism evidence="1 2">
    <name type="scientific">Capillibacterium thermochitinicola</name>
    <dbReference type="NCBI Taxonomy" id="2699427"/>
    <lineage>
        <taxon>Bacteria</taxon>
        <taxon>Bacillati</taxon>
        <taxon>Bacillota</taxon>
        <taxon>Capillibacterium</taxon>
    </lineage>
</organism>
<reference evidence="1" key="1">
    <citation type="submission" date="2020-06" db="EMBL/GenBank/DDBJ databases">
        <title>Novel chitinolytic bacterium.</title>
        <authorList>
            <person name="Ungkulpasvich U."/>
            <person name="Kosugi A."/>
            <person name="Uke A."/>
        </authorList>
    </citation>
    <scope>NUCLEOTIDE SEQUENCE</scope>
    <source>
        <strain evidence="1">UUS1-1</strain>
    </source>
</reference>
<dbReference type="InterPro" id="IPR041492">
    <property type="entry name" value="HAD_2"/>
</dbReference>
<dbReference type="InterPro" id="IPR036412">
    <property type="entry name" value="HAD-like_sf"/>
</dbReference>
<keyword evidence="2" id="KW-1185">Reference proteome</keyword>
<gene>
    <name evidence="1" type="ORF">G5B42_03455</name>
</gene>
<dbReference type="Pfam" id="PF13419">
    <property type="entry name" value="HAD_2"/>
    <property type="match status" value="1"/>
</dbReference>